<proteinExistence type="predicted"/>
<comment type="caution">
    <text evidence="1">The sequence shown here is derived from an EMBL/GenBank/DDBJ whole genome shotgun (WGS) entry which is preliminary data.</text>
</comment>
<dbReference type="AlphaFoldDB" id="A0A1B9BXN3"/>
<organism evidence="1 2">
    <name type="scientific">Acidithiobacillus ferrivorans</name>
    <dbReference type="NCBI Taxonomy" id="160808"/>
    <lineage>
        <taxon>Bacteria</taxon>
        <taxon>Pseudomonadati</taxon>
        <taxon>Pseudomonadota</taxon>
        <taxon>Acidithiobacillia</taxon>
        <taxon>Acidithiobacillales</taxon>
        <taxon>Acidithiobacillaceae</taxon>
        <taxon>Acidithiobacillus</taxon>
    </lineage>
</organism>
<protein>
    <submittedName>
        <fullName evidence="1">Type I-F CRISPR-associated endoribonuclease Cas6/Csy4</fullName>
    </submittedName>
</protein>
<name>A0A1B9BXN3_9PROT</name>
<dbReference type="InterPro" id="IPR013396">
    <property type="entry name" value="CRISPR-assoc_prot_Csy4"/>
</dbReference>
<evidence type="ECO:0000313" key="1">
    <source>
        <dbReference type="EMBL" id="OCB02477.1"/>
    </source>
</evidence>
<dbReference type="Proteomes" id="UP000093129">
    <property type="component" value="Unassembled WGS sequence"/>
</dbReference>
<dbReference type="GO" id="GO:0004519">
    <property type="term" value="F:endonuclease activity"/>
    <property type="evidence" value="ECO:0007669"/>
    <property type="project" value="InterPro"/>
</dbReference>
<evidence type="ECO:0000313" key="2">
    <source>
        <dbReference type="Proteomes" id="UP000093129"/>
    </source>
</evidence>
<accession>A0A1B9BXN3</accession>
<reference evidence="1 2" key="1">
    <citation type="submission" date="2016-07" db="EMBL/GenBank/DDBJ databases">
        <title>Draft genome of a psychrotolerant acidophile Acidithiobacillus ferrivorans strain YL15.</title>
        <authorList>
            <person name="Peng T."/>
            <person name="Ma L."/>
            <person name="Nan M."/>
            <person name="An N."/>
            <person name="Wang M."/>
            <person name="Qiu G."/>
            <person name="Zeng W."/>
        </authorList>
    </citation>
    <scope>NUCLEOTIDE SEQUENCE [LARGE SCALE GENOMIC DNA]</scope>
    <source>
        <strain evidence="1 2">YL15</strain>
    </source>
</reference>
<dbReference type="Pfam" id="PF09618">
    <property type="entry name" value="Cas_Csy4"/>
    <property type="match status" value="1"/>
</dbReference>
<sequence length="193" mass="21180">MATAYMAYFNVSVNPDAQDMPQAVLLGAAWLHVHKAAVGVATPFAVAFPDWMSKGFTMGNRIRVFAEDKPSAEKILDAIGRVPGHHDLADETIVYGVPGDVVWREAFLMRRLPSGVSKNRKTVALEHARELQAHARVRRMAEQRGLPFVWMRSSTGNQFKLVVERVAVDGDASGRPNGYGLSRSTQIVGLPVV</sequence>
<gene>
    <name evidence="1" type="ORF">BBC27_13060</name>
</gene>
<dbReference type="GO" id="GO:0043571">
    <property type="term" value="P:maintenance of CRISPR repeat elements"/>
    <property type="evidence" value="ECO:0007669"/>
    <property type="project" value="InterPro"/>
</dbReference>
<dbReference type="EMBL" id="MASQ01000095">
    <property type="protein sequence ID" value="OCB02477.1"/>
    <property type="molecule type" value="Genomic_DNA"/>
</dbReference>
<dbReference type="RefSeq" id="WP_065413581.1">
    <property type="nucleotide sequence ID" value="NZ_MASQ01000095.1"/>
</dbReference>
<dbReference type="Gene3D" id="3.30.70.2540">
    <property type="entry name" value="CRISPR-associated endoribonuclease Cas6/Csy4"/>
    <property type="match status" value="1"/>
</dbReference>
<dbReference type="NCBIfam" id="TIGR02563">
    <property type="entry name" value="cas_Csy4"/>
    <property type="match status" value="1"/>
</dbReference>
<dbReference type="InterPro" id="IPR042564">
    <property type="entry name" value="CRISPR-Cas6/Csy4_sf"/>
</dbReference>